<accession>A0A562MP42</accession>
<comment type="caution">
    <text evidence="2">The sequence shown here is derived from an EMBL/GenBank/DDBJ whole genome shotgun (WGS) entry which is preliminary data.</text>
</comment>
<organism evidence="2 3">
    <name type="scientific">Sphingobacterium siyangense</name>
    <dbReference type="NCBI Taxonomy" id="459529"/>
    <lineage>
        <taxon>Bacteria</taxon>
        <taxon>Pseudomonadati</taxon>
        <taxon>Bacteroidota</taxon>
        <taxon>Sphingobacteriia</taxon>
        <taxon>Sphingobacteriales</taxon>
        <taxon>Sphingobacteriaceae</taxon>
        <taxon>Sphingobacterium</taxon>
    </lineage>
</organism>
<reference evidence="2 3" key="1">
    <citation type="journal article" date="2015" name="Stand. Genomic Sci.">
        <title>Genomic Encyclopedia of Bacterial and Archaeal Type Strains, Phase III: the genomes of soil and plant-associated and newly described type strains.</title>
        <authorList>
            <person name="Whitman W.B."/>
            <person name="Woyke T."/>
            <person name="Klenk H.P."/>
            <person name="Zhou Y."/>
            <person name="Lilburn T.G."/>
            <person name="Beck B.J."/>
            <person name="De Vos P."/>
            <person name="Vandamme P."/>
            <person name="Eisen J.A."/>
            <person name="Garrity G."/>
            <person name="Hugenholtz P."/>
            <person name="Kyrpides N.C."/>
        </authorList>
    </citation>
    <scope>NUCLEOTIDE SEQUENCE [LARGE SCALE GENOMIC DNA]</scope>
    <source>
        <strain evidence="2 3">CGMCC 1.6855</strain>
    </source>
</reference>
<gene>
    <name evidence="2" type="ORF">IQ31_01700</name>
</gene>
<dbReference type="PROSITE" id="PS51186">
    <property type="entry name" value="GNAT"/>
    <property type="match status" value="1"/>
</dbReference>
<dbReference type="Proteomes" id="UP000315908">
    <property type="component" value="Unassembled WGS sequence"/>
</dbReference>
<dbReference type="Gene3D" id="3.40.630.30">
    <property type="match status" value="1"/>
</dbReference>
<dbReference type="EMBL" id="VLKR01000007">
    <property type="protein sequence ID" value="TWI21568.1"/>
    <property type="molecule type" value="Genomic_DNA"/>
</dbReference>
<dbReference type="AlphaFoldDB" id="A0A562MP42"/>
<dbReference type="RefSeq" id="WP_088160504.1">
    <property type="nucleotide sequence ID" value="NZ_JBPFPU010000001.1"/>
</dbReference>
<evidence type="ECO:0000313" key="2">
    <source>
        <dbReference type="EMBL" id="TWI21568.1"/>
    </source>
</evidence>
<dbReference type="GO" id="GO:0016747">
    <property type="term" value="F:acyltransferase activity, transferring groups other than amino-acyl groups"/>
    <property type="evidence" value="ECO:0007669"/>
    <property type="project" value="InterPro"/>
</dbReference>
<evidence type="ECO:0000313" key="3">
    <source>
        <dbReference type="Proteomes" id="UP000315908"/>
    </source>
</evidence>
<proteinExistence type="predicted"/>
<protein>
    <recommendedName>
        <fullName evidence="1">N-acetyltransferase domain-containing protein</fullName>
    </recommendedName>
</protein>
<name>A0A562MP42_9SPHI</name>
<sequence>MNTISTEYLMTSELDRNEKIAIMGLWNKEYPAVMAYSSLSTFENYLESLGQPQHILVKQNQQIVGWCSKFDRDTKRWFLIILSSLLHKKRIGSNLLDRLKSEETELNGWVIDHHMEKKNNNCPYNSPLGFYMKNGFEVEPNQRLETSNLSAVKIKWSRR</sequence>
<dbReference type="OrthoDB" id="1073140at2"/>
<feature type="domain" description="N-acetyltransferase" evidence="1">
    <location>
        <begin position="9"/>
        <end position="159"/>
    </location>
</feature>
<dbReference type="SUPFAM" id="SSF55729">
    <property type="entry name" value="Acyl-CoA N-acyltransferases (Nat)"/>
    <property type="match status" value="1"/>
</dbReference>
<dbReference type="InterPro" id="IPR000182">
    <property type="entry name" value="GNAT_dom"/>
</dbReference>
<dbReference type="InterPro" id="IPR016181">
    <property type="entry name" value="Acyl_CoA_acyltransferase"/>
</dbReference>
<evidence type="ECO:0000259" key="1">
    <source>
        <dbReference type="PROSITE" id="PS51186"/>
    </source>
</evidence>